<proteinExistence type="predicted"/>
<dbReference type="InterPro" id="IPR013320">
    <property type="entry name" value="ConA-like_dom_sf"/>
</dbReference>
<dbReference type="InParanoid" id="A0A2H3DV88"/>
<dbReference type="GO" id="GO:0030246">
    <property type="term" value="F:carbohydrate binding"/>
    <property type="evidence" value="ECO:0007669"/>
    <property type="project" value="UniProtKB-KW"/>
</dbReference>
<dbReference type="AlphaFoldDB" id="A0A2H3DV88"/>
<reference evidence="3" key="1">
    <citation type="journal article" date="2017" name="Nat. Ecol. Evol.">
        <title>Genome expansion and lineage-specific genetic innovations in the forest pathogenic fungi Armillaria.</title>
        <authorList>
            <person name="Sipos G."/>
            <person name="Prasanna A.N."/>
            <person name="Walter M.C."/>
            <person name="O'Connor E."/>
            <person name="Balint B."/>
            <person name="Krizsan K."/>
            <person name="Kiss B."/>
            <person name="Hess J."/>
            <person name="Varga T."/>
            <person name="Slot J."/>
            <person name="Riley R."/>
            <person name="Boka B."/>
            <person name="Rigling D."/>
            <person name="Barry K."/>
            <person name="Lee J."/>
            <person name="Mihaltcheva S."/>
            <person name="LaButti K."/>
            <person name="Lipzen A."/>
            <person name="Waldron R."/>
            <person name="Moloney N.M."/>
            <person name="Sperisen C."/>
            <person name="Kredics L."/>
            <person name="Vagvoelgyi C."/>
            <person name="Patrignani A."/>
            <person name="Fitzpatrick D."/>
            <person name="Nagy I."/>
            <person name="Doyle S."/>
            <person name="Anderson J.B."/>
            <person name="Grigoriev I.V."/>
            <person name="Gueldener U."/>
            <person name="Muensterkoetter M."/>
            <person name="Nagy L.G."/>
        </authorList>
    </citation>
    <scope>NUCLEOTIDE SEQUENCE [LARGE SCALE GENOMIC DNA]</scope>
    <source>
        <strain evidence="3">Ar21-2</strain>
    </source>
</reference>
<dbReference type="PROSITE" id="PS51762">
    <property type="entry name" value="GH16_2"/>
    <property type="match status" value="1"/>
</dbReference>
<dbReference type="Gene3D" id="2.60.120.200">
    <property type="match status" value="1"/>
</dbReference>
<dbReference type="EMBL" id="KZ293647">
    <property type="protein sequence ID" value="PBK99129.1"/>
    <property type="molecule type" value="Genomic_DNA"/>
</dbReference>
<feature type="domain" description="GH16" evidence="1">
    <location>
        <begin position="1"/>
        <end position="149"/>
    </location>
</feature>
<dbReference type="STRING" id="47427.A0A2H3DV88"/>
<dbReference type="SUPFAM" id="SSF49899">
    <property type="entry name" value="Concanavalin A-like lectins/glucanases"/>
    <property type="match status" value="1"/>
</dbReference>
<dbReference type="OrthoDB" id="4781at2759"/>
<keyword evidence="2" id="KW-0430">Lectin</keyword>
<organism evidence="2 3">
    <name type="scientific">Armillaria gallica</name>
    <name type="common">Bulbous honey fungus</name>
    <name type="synonym">Armillaria bulbosa</name>
    <dbReference type="NCBI Taxonomy" id="47427"/>
    <lineage>
        <taxon>Eukaryota</taxon>
        <taxon>Fungi</taxon>
        <taxon>Dikarya</taxon>
        <taxon>Basidiomycota</taxon>
        <taxon>Agaricomycotina</taxon>
        <taxon>Agaricomycetes</taxon>
        <taxon>Agaricomycetidae</taxon>
        <taxon>Agaricales</taxon>
        <taxon>Marasmiineae</taxon>
        <taxon>Physalacriaceae</taxon>
        <taxon>Armillaria</taxon>
    </lineage>
</organism>
<dbReference type="Pfam" id="PF00722">
    <property type="entry name" value="Glyco_hydro_16"/>
    <property type="match status" value="1"/>
</dbReference>
<name>A0A2H3DV88_ARMGA</name>
<dbReference type="InterPro" id="IPR000757">
    <property type="entry name" value="Beta-glucanase-like"/>
</dbReference>
<dbReference type="Proteomes" id="UP000217790">
    <property type="component" value="Unassembled WGS sequence"/>
</dbReference>
<gene>
    <name evidence="2" type="ORF">ARMGADRAFT_1074025</name>
</gene>
<evidence type="ECO:0000313" key="3">
    <source>
        <dbReference type="Proteomes" id="UP000217790"/>
    </source>
</evidence>
<accession>A0A2H3DV88</accession>
<evidence type="ECO:0000313" key="2">
    <source>
        <dbReference type="EMBL" id="PBK99129.1"/>
    </source>
</evidence>
<sequence>MNSQVPDIFREARTGVSSDSQDEVDIEILGGDIDRWQTNFFATPPGSQPIYGKFGGTHGYNDSDASSNHTYNIDWNQNRISWSVDGDEVRNVQKRELSLPFCVTCFIESITKDSTINGQTYYLTHNNMRMHMGICDASGEASWAKGRTE</sequence>
<keyword evidence="3" id="KW-1185">Reference proteome</keyword>
<dbReference type="GO" id="GO:0004553">
    <property type="term" value="F:hydrolase activity, hydrolyzing O-glycosyl compounds"/>
    <property type="evidence" value="ECO:0007669"/>
    <property type="project" value="InterPro"/>
</dbReference>
<protein>
    <submittedName>
        <fullName evidence="2">Concanavalin A-like lectin/glucanase</fullName>
    </submittedName>
</protein>
<evidence type="ECO:0000259" key="1">
    <source>
        <dbReference type="PROSITE" id="PS51762"/>
    </source>
</evidence>
<dbReference type="GO" id="GO:0005975">
    <property type="term" value="P:carbohydrate metabolic process"/>
    <property type="evidence" value="ECO:0007669"/>
    <property type="project" value="InterPro"/>
</dbReference>